<feature type="modified residue" description="4-aspartylphosphate" evidence="4">
    <location>
        <position position="66"/>
    </location>
</feature>
<organism evidence="6 7">
    <name type="scientific">Sulfobacillus benefaciens</name>
    <dbReference type="NCBI Taxonomy" id="453960"/>
    <lineage>
        <taxon>Bacteria</taxon>
        <taxon>Bacillati</taxon>
        <taxon>Bacillota</taxon>
        <taxon>Clostridia</taxon>
        <taxon>Eubacteriales</taxon>
        <taxon>Clostridiales Family XVII. Incertae Sedis</taxon>
        <taxon>Sulfobacillus</taxon>
    </lineage>
</organism>
<dbReference type="SMART" id="SM00448">
    <property type="entry name" value="REC"/>
    <property type="match status" value="1"/>
</dbReference>
<dbReference type="Gene3D" id="3.40.50.2300">
    <property type="match status" value="1"/>
</dbReference>
<dbReference type="Pfam" id="PF00072">
    <property type="entry name" value="Response_reg"/>
    <property type="match status" value="1"/>
</dbReference>
<evidence type="ECO:0000313" key="6">
    <source>
        <dbReference type="EMBL" id="PSR27414.1"/>
    </source>
</evidence>
<evidence type="ECO:0000256" key="2">
    <source>
        <dbReference type="ARBA" id="ARBA00022553"/>
    </source>
</evidence>
<gene>
    <name evidence="6" type="ORF">C7B43_11770</name>
</gene>
<comment type="function">
    <text evidence="3">May play the central regulatory role in sporulation. It may be an element of the effector pathway responsible for the activation of sporulation genes in response to nutritional stress. Spo0A may act in concert with spo0H (a sigma factor) to control the expression of some genes that are critical to the sporulation process.</text>
</comment>
<dbReference type="AlphaFoldDB" id="A0A2T2WYU4"/>
<dbReference type="GO" id="GO:0000160">
    <property type="term" value="P:phosphorelay signal transduction system"/>
    <property type="evidence" value="ECO:0007669"/>
    <property type="project" value="InterPro"/>
</dbReference>
<evidence type="ECO:0000313" key="7">
    <source>
        <dbReference type="Proteomes" id="UP000242699"/>
    </source>
</evidence>
<dbReference type="PANTHER" id="PTHR44591:SF3">
    <property type="entry name" value="RESPONSE REGULATORY DOMAIN-CONTAINING PROTEIN"/>
    <property type="match status" value="1"/>
</dbReference>
<comment type="caution">
    <text evidence="6">The sequence shown here is derived from an EMBL/GenBank/DDBJ whole genome shotgun (WGS) entry which is preliminary data.</text>
</comment>
<protein>
    <recommendedName>
        <fullName evidence="1">Stage 0 sporulation protein A homolog</fullName>
    </recommendedName>
</protein>
<dbReference type="EMBL" id="PXYT01000026">
    <property type="protein sequence ID" value="PSR27414.1"/>
    <property type="molecule type" value="Genomic_DNA"/>
</dbReference>
<dbReference type="InterPro" id="IPR011006">
    <property type="entry name" value="CheY-like_superfamily"/>
</dbReference>
<evidence type="ECO:0000256" key="3">
    <source>
        <dbReference type="ARBA" id="ARBA00024867"/>
    </source>
</evidence>
<dbReference type="InterPro" id="IPR001789">
    <property type="entry name" value="Sig_transdc_resp-reg_receiver"/>
</dbReference>
<feature type="domain" description="Response regulatory" evidence="5">
    <location>
        <begin position="10"/>
        <end position="129"/>
    </location>
</feature>
<dbReference type="SUPFAM" id="SSF52172">
    <property type="entry name" value="CheY-like"/>
    <property type="match status" value="1"/>
</dbReference>
<evidence type="ECO:0000259" key="5">
    <source>
        <dbReference type="PROSITE" id="PS50110"/>
    </source>
</evidence>
<keyword evidence="2 4" id="KW-0597">Phosphoprotein</keyword>
<dbReference type="PROSITE" id="PS50110">
    <property type="entry name" value="RESPONSE_REGULATORY"/>
    <property type="match status" value="1"/>
</dbReference>
<evidence type="ECO:0000256" key="4">
    <source>
        <dbReference type="PROSITE-ProRule" id="PRU00169"/>
    </source>
</evidence>
<dbReference type="PANTHER" id="PTHR44591">
    <property type="entry name" value="STRESS RESPONSE REGULATOR PROTEIN 1"/>
    <property type="match status" value="1"/>
</dbReference>
<sequence>MMRMIDPVATILIIDDEPGIRHITSMIIKQNDLDSPQVPLHTVEAGNGAEGLGLLFRHHPELVILDNRLPDMNGSEWIERSGLIWPAAVILISASAELESIARTHPVVVGMLAKPFKLAELRMIIHKVLSRLLSKNVPS</sequence>
<dbReference type="InterPro" id="IPR050595">
    <property type="entry name" value="Bact_response_regulator"/>
</dbReference>
<reference evidence="6 7" key="1">
    <citation type="journal article" date="2014" name="BMC Genomics">
        <title>Comparison of environmental and isolate Sulfobacillus genomes reveals diverse carbon, sulfur, nitrogen, and hydrogen metabolisms.</title>
        <authorList>
            <person name="Justice N.B."/>
            <person name="Norman A."/>
            <person name="Brown C.T."/>
            <person name="Singh A."/>
            <person name="Thomas B.C."/>
            <person name="Banfield J.F."/>
        </authorList>
    </citation>
    <scope>NUCLEOTIDE SEQUENCE [LARGE SCALE GENOMIC DNA]</scope>
    <source>
        <strain evidence="6">AMDSBA1</strain>
    </source>
</reference>
<name>A0A2T2WYU4_9FIRM</name>
<proteinExistence type="predicted"/>
<accession>A0A2T2WYU4</accession>
<dbReference type="Proteomes" id="UP000242699">
    <property type="component" value="Unassembled WGS sequence"/>
</dbReference>
<evidence type="ECO:0000256" key="1">
    <source>
        <dbReference type="ARBA" id="ARBA00018672"/>
    </source>
</evidence>